<evidence type="ECO:0000313" key="1">
    <source>
        <dbReference type="EMBL" id="CDO54744.1"/>
    </source>
</evidence>
<organism evidence="1 2">
    <name type="scientific">Geotrichum candidum</name>
    <name type="common">Oospora lactis</name>
    <name type="synonym">Dipodascus geotrichum</name>
    <dbReference type="NCBI Taxonomy" id="1173061"/>
    <lineage>
        <taxon>Eukaryota</taxon>
        <taxon>Fungi</taxon>
        <taxon>Dikarya</taxon>
        <taxon>Ascomycota</taxon>
        <taxon>Saccharomycotina</taxon>
        <taxon>Dipodascomycetes</taxon>
        <taxon>Dipodascales</taxon>
        <taxon>Dipodascaceae</taxon>
        <taxon>Geotrichum</taxon>
    </lineage>
</organism>
<dbReference type="Proteomes" id="UP000242525">
    <property type="component" value="Unassembled WGS sequence"/>
</dbReference>
<sequence length="122" mass="13496">MHVYTTVIAICSGTDEQLSMLNMTANLVEAYNVVDGAVISGDPSFIEAYRISALECDTYDRISNHMLGNRVRARDRHAFASDGREATALLLTKIADELGIHRSTVNIPIESANIITRRWDGK</sequence>
<evidence type="ECO:0000313" key="2">
    <source>
        <dbReference type="Proteomes" id="UP000242525"/>
    </source>
</evidence>
<dbReference type="AlphaFoldDB" id="A0A0J9XC24"/>
<comment type="caution">
    <text evidence="1">The sequence shown here is derived from an EMBL/GenBank/DDBJ whole genome shotgun (WGS) entry which is preliminary data.</text>
</comment>
<protein>
    <submittedName>
        <fullName evidence="1">Uncharacterized protein</fullName>
    </submittedName>
</protein>
<keyword evidence="2" id="KW-1185">Reference proteome</keyword>
<proteinExistence type="predicted"/>
<reference evidence="1" key="1">
    <citation type="submission" date="2014-03" db="EMBL/GenBank/DDBJ databases">
        <authorList>
            <person name="Casaregola S."/>
        </authorList>
    </citation>
    <scope>NUCLEOTIDE SEQUENCE [LARGE SCALE GENOMIC DNA]</scope>
    <source>
        <strain evidence="1">CLIB 918</strain>
    </source>
</reference>
<gene>
    <name evidence="1" type="ORF">BN980_GECA08s04014g</name>
</gene>
<dbReference type="EMBL" id="CCBN010000008">
    <property type="protein sequence ID" value="CDO54744.1"/>
    <property type="molecule type" value="Genomic_DNA"/>
</dbReference>
<accession>A0A0J9XC24</accession>
<name>A0A0J9XC24_GEOCN</name>